<keyword evidence="7" id="KW-1185">Reference proteome</keyword>
<dbReference type="RefSeq" id="WP_146843967.1">
    <property type="nucleotide sequence ID" value="NZ_BJWG01000018.1"/>
</dbReference>
<evidence type="ECO:0000256" key="2">
    <source>
        <dbReference type="ARBA" id="ARBA00022840"/>
    </source>
</evidence>
<organism evidence="6 7">
    <name type="scientific">Cellulomonas composti</name>
    <dbReference type="NCBI Taxonomy" id="266130"/>
    <lineage>
        <taxon>Bacteria</taxon>
        <taxon>Bacillati</taxon>
        <taxon>Actinomycetota</taxon>
        <taxon>Actinomycetes</taxon>
        <taxon>Micrococcales</taxon>
        <taxon>Cellulomonadaceae</taxon>
        <taxon>Cellulomonas</taxon>
    </lineage>
</organism>
<dbReference type="Gene3D" id="3.30.980.40">
    <property type="match status" value="1"/>
</dbReference>
<reference evidence="6 7" key="1">
    <citation type="submission" date="2019-07" db="EMBL/GenBank/DDBJ databases">
        <title>Whole genome shotgun sequence of Cellulomonas composti NBRC 100758.</title>
        <authorList>
            <person name="Hosoyama A."/>
            <person name="Uohara A."/>
            <person name="Ohji S."/>
            <person name="Ichikawa N."/>
        </authorList>
    </citation>
    <scope>NUCLEOTIDE SEQUENCE [LARGE SCALE GENOMIC DNA]</scope>
    <source>
        <strain evidence="6 7">NBRC 100758</strain>
    </source>
</reference>
<name>A0A511JE96_9CELL</name>
<dbReference type="GO" id="GO:0003677">
    <property type="term" value="F:DNA binding"/>
    <property type="evidence" value="ECO:0007669"/>
    <property type="project" value="InterPro"/>
</dbReference>
<proteinExistence type="predicted"/>
<feature type="binding site" evidence="3">
    <location>
        <begin position="1437"/>
        <end position="1444"/>
    </location>
    <ligand>
        <name>ATP</name>
        <dbReference type="ChEBI" id="CHEBI:30616"/>
    </ligand>
</feature>
<dbReference type="GO" id="GO:0005524">
    <property type="term" value="F:ATP binding"/>
    <property type="evidence" value="ECO:0007669"/>
    <property type="project" value="UniProtKB-UniRule"/>
</dbReference>
<evidence type="ECO:0000259" key="5">
    <source>
        <dbReference type="PROSITE" id="PS50901"/>
    </source>
</evidence>
<sequence>MTPGVAKVVGAVVATVAWEALANTGSGPRPALRVTGFENDEVVAALSVLQRLDREPGVSRLVIKVGTKSPVAGVPTEYLLREGQTLTYWRNQSVPAIVLFDWDAQRDEEGLAAVNRLDDMSLLNDEVGSDGGRFDLVNRAAWEFAGGAGEPPSRLAAVLSAVRETIGAGGRLSLRRWTAYVIAACLRIQEAPLRTPDVVERAAAESLPELDLFPDADLFASDAAARSRLARNVNVSRGNQPSGSAISDDDLLQRIDGAELSTSSLERFELSDPQVRERMREVVRGGGAAARAGIDLSLWLELFERRAERAGLGQQVRASIVAQAEHRLPEFDELDVEAGLDHSEQRAAEQFLRAEPPEAMRPLIETLPSALRRRVEKVAFPDSQIEPDPLRALLHALSVLDDGSDAVADLRFEGPDDVGEWSRWLFAFLYGPTLVGVREGAEEGRLTLRIDDSLLDAGTPPELTDDSEFDSSVAWAPLRLVVSISDVGVRRFRWDPLATMGLTAFAALVVGYSVTPGEQFDCDLEAFFEGLNDPREWERTSRASHSGPVSARIAELRAAHLGSWSAGINADSLDQYLAEWEPILNGARQTLVPANAPDQDLEAVVLTDVVRLAQSRLVMLATHPLRLRWLARHLRRMSKLLVQCLTTGLDLNQENNELFFEWLQRVSPHRTPPLIVGPDETVAIAVRESGGHEEYVPLRQNGRESRDWLAAVDDAAVEELVKVIASYVDTYPHKLDGLSLLLLDRDGTPRLPLRLARRIRTRLPRIRFELLVLTDPAGHHDIIRAFDAEFADDEVGDERLLPDVQLVLRDWVPDTEPNLEPFKDRVDLALAPALFGTRTTLNQKTRDAAAGISGSYDPWLHRSTHDIEETSQNVVRAMLPGQRDPLLETWSTLCVRQDAHSAVAPQATANTDYFEMQVRFDRHQKLFRELHDVAHWVVTLDAFIGRDQIDALDDKPDVILVRPGVGKSEAYTLIVSSATGRRFVVQRLIRKLQEIGVADSLSAGATAQRIYEVGRNVVPGAVLRALGLGRAANEIVGLVASRFAVAQQMPVRTDRPGLEIWISFDEQQSWFGRSQRTRADLGRFLLTLDEDDEVRLEILVVESKFRQTFDLGAAEQQLDRTTELCQAAFRSGDASPDDREFWLQELAAAVEQTSAIRQTGAELPARRCLDLSGESPEARIFGALRTGQVALDSVQGVAVAVAAANTDKAPAPSVLGAHTLIRLNQPELQTVIGDLVAGIDPSENVTGTPDAARSTALSAPAKAGPDTLARPTRVDRESAPLHAAPKALEPPTVSAGLGEAELKVRYERVLEVLREHNVPVVPANTEQWLEGPGFYVLRVAPKTGVTVDRVVNRVNEIALALRLPAGQQIRTSLDRGTIVFEVPKTPEERYPVLARDLWEICPPDDGRLIVPIGADIAGQPVQLDFSSPDSPHLLVAGTTGSGKSVALETILHGLTRYPAESLRLRLVDPKGTELLDFEDDPHTDGLIGGDAADALEILEDAVTEMQRRYELMRPLRARNLVQYNQAVAVQERKPWVVIVLDEYADLTSDPDDKARIEALLRRLTQKARAAGIHVIAATQRPSADVISTTIRSNLPAQLALRVKTATDSRIILDEGGAEALAGQGDALLRTARGLQRLQVAWAE</sequence>
<dbReference type="PANTHER" id="PTHR22683">
    <property type="entry name" value="SPORULATION PROTEIN RELATED"/>
    <property type="match status" value="1"/>
</dbReference>
<dbReference type="PROSITE" id="PS50901">
    <property type="entry name" value="FTSK"/>
    <property type="match status" value="1"/>
</dbReference>
<comment type="caution">
    <text evidence="6">The sequence shown here is derived from an EMBL/GenBank/DDBJ whole genome shotgun (WGS) entry which is preliminary data.</text>
</comment>
<protein>
    <recommendedName>
        <fullName evidence="5">FtsK domain-containing protein</fullName>
    </recommendedName>
</protein>
<evidence type="ECO:0000256" key="4">
    <source>
        <dbReference type="SAM" id="MobiDB-lite"/>
    </source>
</evidence>
<dbReference type="Pfam" id="PF01580">
    <property type="entry name" value="FtsK_SpoIIIE"/>
    <property type="match status" value="1"/>
</dbReference>
<evidence type="ECO:0000313" key="7">
    <source>
        <dbReference type="Proteomes" id="UP000321720"/>
    </source>
</evidence>
<keyword evidence="1 3" id="KW-0547">Nucleotide-binding</keyword>
<evidence type="ECO:0000313" key="6">
    <source>
        <dbReference type="EMBL" id="GEL96330.1"/>
    </source>
</evidence>
<dbReference type="PANTHER" id="PTHR22683:SF41">
    <property type="entry name" value="DNA TRANSLOCASE FTSK"/>
    <property type="match status" value="1"/>
</dbReference>
<feature type="region of interest" description="Disordered" evidence="4">
    <location>
        <begin position="1243"/>
        <end position="1281"/>
    </location>
</feature>
<dbReference type="SMART" id="SM00382">
    <property type="entry name" value="AAA"/>
    <property type="match status" value="1"/>
</dbReference>
<dbReference type="InterPro" id="IPR027417">
    <property type="entry name" value="P-loop_NTPase"/>
</dbReference>
<dbReference type="Proteomes" id="UP000321720">
    <property type="component" value="Unassembled WGS sequence"/>
</dbReference>
<dbReference type="SUPFAM" id="SSF52540">
    <property type="entry name" value="P-loop containing nucleoside triphosphate hydrolases"/>
    <property type="match status" value="1"/>
</dbReference>
<dbReference type="CDD" id="cd01127">
    <property type="entry name" value="TrwB_TraG_TraD_VirD4"/>
    <property type="match status" value="1"/>
</dbReference>
<dbReference type="OrthoDB" id="3217500at2"/>
<evidence type="ECO:0000256" key="3">
    <source>
        <dbReference type="PROSITE-ProRule" id="PRU00289"/>
    </source>
</evidence>
<keyword evidence="2 3" id="KW-0067">ATP-binding</keyword>
<gene>
    <name evidence="6" type="ORF">CCO02nite_29880</name>
</gene>
<dbReference type="InterPro" id="IPR002543">
    <property type="entry name" value="FtsK_dom"/>
</dbReference>
<dbReference type="Gene3D" id="3.40.50.300">
    <property type="entry name" value="P-loop containing nucleotide triphosphate hydrolases"/>
    <property type="match status" value="1"/>
</dbReference>
<feature type="domain" description="FtsK" evidence="5">
    <location>
        <begin position="1418"/>
        <end position="1609"/>
    </location>
</feature>
<dbReference type="InterPro" id="IPR003593">
    <property type="entry name" value="AAA+_ATPase"/>
</dbReference>
<dbReference type="EMBL" id="BJWG01000018">
    <property type="protein sequence ID" value="GEL96330.1"/>
    <property type="molecule type" value="Genomic_DNA"/>
</dbReference>
<accession>A0A511JE96</accession>
<evidence type="ECO:0000256" key="1">
    <source>
        <dbReference type="ARBA" id="ARBA00022741"/>
    </source>
</evidence>
<dbReference type="InterPro" id="IPR050206">
    <property type="entry name" value="FtsK/SpoIIIE/SftA"/>
</dbReference>